<name>A0A9Q0U3Q6_9ROSI</name>
<evidence type="ECO:0000313" key="1">
    <source>
        <dbReference type="EMBL" id="KAJ6722897.1"/>
    </source>
</evidence>
<evidence type="ECO:0000313" key="2">
    <source>
        <dbReference type="Proteomes" id="UP001151752"/>
    </source>
</evidence>
<keyword evidence="2" id="KW-1185">Reference proteome</keyword>
<dbReference type="EMBL" id="JAPFFM010000013">
    <property type="protein sequence ID" value="KAJ6722897.1"/>
    <property type="molecule type" value="Genomic_DNA"/>
</dbReference>
<reference evidence="1" key="2">
    <citation type="journal article" date="2023" name="Int. J. Mol. Sci.">
        <title>De Novo Assembly and Annotation of 11 Diverse Shrub Willow (Salix) Genomes Reveals Novel Gene Organization in Sex-Linked Regions.</title>
        <authorList>
            <person name="Hyden B."/>
            <person name="Feng K."/>
            <person name="Yates T.B."/>
            <person name="Jawdy S."/>
            <person name="Cereghino C."/>
            <person name="Smart L.B."/>
            <person name="Muchero W."/>
        </authorList>
    </citation>
    <scope>NUCLEOTIDE SEQUENCE</scope>
    <source>
        <tissue evidence="1">Shoot tip</tissue>
    </source>
</reference>
<proteinExistence type="predicted"/>
<dbReference type="AlphaFoldDB" id="A0A9Q0U3Q6"/>
<gene>
    <name evidence="1" type="ORF">OIU74_007477</name>
</gene>
<sequence length="76" mass="8163">MLGQSDTCQRIAMMNQVLQRIAAPGNSPSLKAIEIAAAFSSLSFGILQHAAGNSRRSSLEIFSGKSQILIFMRGHT</sequence>
<organism evidence="1 2">
    <name type="scientific">Salix koriyanagi</name>
    <dbReference type="NCBI Taxonomy" id="2511006"/>
    <lineage>
        <taxon>Eukaryota</taxon>
        <taxon>Viridiplantae</taxon>
        <taxon>Streptophyta</taxon>
        <taxon>Embryophyta</taxon>
        <taxon>Tracheophyta</taxon>
        <taxon>Spermatophyta</taxon>
        <taxon>Magnoliopsida</taxon>
        <taxon>eudicotyledons</taxon>
        <taxon>Gunneridae</taxon>
        <taxon>Pentapetalae</taxon>
        <taxon>rosids</taxon>
        <taxon>fabids</taxon>
        <taxon>Malpighiales</taxon>
        <taxon>Salicaceae</taxon>
        <taxon>Saliceae</taxon>
        <taxon>Salix</taxon>
    </lineage>
</organism>
<reference evidence="1" key="1">
    <citation type="submission" date="2022-11" db="EMBL/GenBank/DDBJ databases">
        <authorList>
            <person name="Hyden B.L."/>
            <person name="Feng K."/>
            <person name="Yates T."/>
            <person name="Jawdy S."/>
            <person name="Smart L.B."/>
            <person name="Muchero W."/>
        </authorList>
    </citation>
    <scope>NUCLEOTIDE SEQUENCE</scope>
    <source>
        <tissue evidence="1">Shoot tip</tissue>
    </source>
</reference>
<comment type="caution">
    <text evidence="1">The sequence shown here is derived from an EMBL/GenBank/DDBJ whole genome shotgun (WGS) entry which is preliminary data.</text>
</comment>
<protein>
    <submittedName>
        <fullName evidence="1">Uncharacterized protein</fullName>
    </submittedName>
</protein>
<accession>A0A9Q0U3Q6</accession>
<dbReference type="Proteomes" id="UP001151752">
    <property type="component" value="Chromosome 14"/>
</dbReference>